<dbReference type="RefSeq" id="WP_037018719.1">
    <property type="nucleotide sequence ID" value="NZ_JRMB01000004.1"/>
</dbReference>
<name>A0A9X0EAD5_9PSED</name>
<sequence length="84" mass="9840">MQSKADRAQLTQEVIELFVSIIGFIPRNNITPTTNFVRDFHIIDDDLTCFMMQVKWRYKLKPTPEDWARIETIDEVIDLILAGN</sequence>
<protein>
    <submittedName>
        <fullName evidence="1">Acyl carrier protein</fullName>
    </submittedName>
</protein>
<dbReference type="EMBL" id="JRMB01000004">
    <property type="protein sequence ID" value="KGF62165.1"/>
    <property type="molecule type" value="Genomic_DNA"/>
</dbReference>
<gene>
    <name evidence="1" type="ORF">LT42_23750</name>
</gene>
<dbReference type="Gene3D" id="1.10.1200.10">
    <property type="entry name" value="ACP-like"/>
    <property type="match status" value="1"/>
</dbReference>
<proteinExistence type="predicted"/>
<dbReference type="InterPro" id="IPR036736">
    <property type="entry name" value="ACP-like_sf"/>
</dbReference>
<comment type="caution">
    <text evidence="1">The sequence shown here is derived from an EMBL/GenBank/DDBJ whole genome shotgun (WGS) entry which is preliminary data.</text>
</comment>
<dbReference type="OrthoDB" id="6304754at2"/>
<evidence type="ECO:0000313" key="2">
    <source>
        <dbReference type="Proteomes" id="UP000029719"/>
    </source>
</evidence>
<reference evidence="1 2" key="1">
    <citation type="submission" date="2014-09" db="EMBL/GenBank/DDBJ databases">
        <title>Genome sequence of Pseudomonas lutea strain DSM 17257T.</title>
        <authorList>
            <person name="Kwak Y."/>
            <person name="Shin J.-H."/>
        </authorList>
    </citation>
    <scope>NUCLEOTIDE SEQUENCE [LARGE SCALE GENOMIC DNA]</scope>
    <source>
        <strain evidence="1 2">DSM 17257</strain>
    </source>
</reference>
<dbReference type="Proteomes" id="UP000029719">
    <property type="component" value="Unassembled WGS sequence"/>
</dbReference>
<accession>A0A9X0EAD5</accession>
<dbReference type="AlphaFoldDB" id="A0A9X0EAD5"/>
<evidence type="ECO:0000313" key="1">
    <source>
        <dbReference type="EMBL" id="KGF62165.1"/>
    </source>
</evidence>
<organism evidence="1 2">
    <name type="scientific">Pseudomonas lutea</name>
    <dbReference type="NCBI Taxonomy" id="243924"/>
    <lineage>
        <taxon>Bacteria</taxon>
        <taxon>Pseudomonadati</taxon>
        <taxon>Pseudomonadota</taxon>
        <taxon>Gammaproteobacteria</taxon>
        <taxon>Pseudomonadales</taxon>
        <taxon>Pseudomonadaceae</taxon>
        <taxon>Pseudomonas</taxon>
    </lineage>
</organism>